<dbReference type="Gene3D" id="3.40.50.2300">
    <property type="match status" value="1"/>
</dbReference>
<dbReference type="SMART" id="SM00448">
    <property type="entry name" value="REC"/>
    <property type="match status" value="1"/>
</dbReference>
<dbReference type="InterPro" id="IPR011006">
    <property type="entry name" value="CheY-like_superfamily"/>
</dbReference>
<evidence type="ECO:0000313" key="5">
    <source>
        <dbReference type="Proteomes" id="UP001240447"/>
    </source>
</evidence>
<dbReference type="EMBL" id="JAUSQM010000001">
    <property type="protein sequence ID" value="MDP9821773.1"/>
    <property type="molecule type" value="Genomic_DNA"/>
</dbReference>
<sequence length="126" mass="13496">MTPRLALVVDDDDDIRMITSLTLRRVAGWEVLTASDGQEAIDIARERRPDVILMDLMMPGMDGIEASKLLLADARTADVPIVLLTAKASIGGAQPPWDGLGVAGVISKPFNPRSLAEEVAGMVGWE</sequence>
<evidence type="ECO:0000313" key="4">
    <source>
        <dbReference type="EMBL" id="MDP9821773.1"/>
    </source>
</evidence>
<proteinExistence type="predicted"/>
<dbReference type="PANTHER" id="PTHR44591:SF22">
    <property type="entry name" value="CHEY SUBFAMILY"/>
    <property type="match status" value="1"/>
</dbReference>
<dbReference type="Pfam" id="PF00072">
    <property type="entry name" value="Response_reg"/>
    <property type="match status" value="1"/>
</dbReference>
<comment type="caution">
    <text evidence="4">The sequence shown here is derived from an EMBL/GenBank/DDBJ whole genome shotgun (WGS) entry which is preliminary data.</text>
</comment>
<organism evidence="4 5">
    <name type="scientific">Nocardioides massiliensis</name>
    <dbReference type="NCBI Taxonomy" id="1325935"/>
    <lineage>
        <taxon>Bacteria</taxon>
        <taxon>Bacillati</taxon>
        <taxon>Actinomycetota</taxon>
        <taxon>Actinomycetes</taxon>
        <taxon>Propionibacteriales</taxon>
        <taxon>Nocardioidaceae</taxon>
        <taxon>Nocardioides</taxon>
    </lineage>
</organism>
<dbReference type="PANTHER" id="PTHR44591">
    <property type="entry name" value="STRESS RESPONSE REGULATOR PROTEIN 1"/>
    <property type="match status" value="1"/>
</dbReference>
<evidence type="ECO:0000259" key="3">
    <source>
        <dbReference type="PROSITE" id="PS50110"/>
    </source>
</evidence>
<name>A0ABT9NMX8_9ACTN</name>
<keyword evidence="5" id="KW-1185">Reference proteome</keyword>
<dbReference type="Proteomes" id="UP001240447">
    <property type="component" value="Unassembled WGS sequence"/>
</dbReference>
<accession>A0ABT9NMX8</accession>
<keyword evidence="1 2" id="KW-0597">Phosphoprotein</keyword>
<evidence type="ECO:0000256" key="1">
    <source>
        <dbReference type="ARBA" id="ARBA00022553"/>
    </source>
</evidence>
<dbReference type="RefSeq" id="WP_068120612.1">
    <property type="nucleotide sequence ID" value="NZ_CCXJ01000290.1"/>
</dbReference>
<feature type="modified residue" description="4-aspartylphosphate" evidence="2">
    <location>
        <position position="55"/>
    </location>
</feature>
<dbReference type="SUPFAM" id="SSF52172">
    <property type="entry name" value="CheY-like"/>
    <property type="match status" value="1"/>
</dbReference>
<dbReference type="InterPro" id="IPR001789">
    <property type="entry name" value="Sig_transdc_resp-reg_receiver"/>
</dbReference>
<protein>
    <submittedName>
        <fullName evidence="4">CheY-like chemotaxis protein</fullName>
    </submittedName>
</protein>
<dbReference type="PROSITE" id="PS50110">
    <property type="entry name" value="RESPONSE_REGULATORY"/>
    <property type="match status" value="1"/>
</dbReference>
<reference evidence="4 5" key="1">
    <citation type="submission" date="2023-07" db="EMBL/GenBank/DDBJ databases">
        <title>Sequencing the genomes of 1000 actinobacteria strains.</title>
        <authorList>
            <person name="Klenk H.-P."/>
        </authorList>
    </citation>
    <scope>NUCLEOTIDE SEQUENCE [LARGE SCALE GENOMIC DNA]</scope>
    <source>
        <strain evidence="4 5">GD13</strain>
    </source>
</reference>
<feature type="domain" description="Response regulatory" evidence="3">
    <location>
        <begin position="5"/>
        <end position="123"/>
    </location>
</feature>
<dbReference type="InterPro" id="IPR050595">
    <property type="entry name" value="Bact_response_regulator"/>
</dbReference>
<evidence type="ECO:0000256" key="2">
    <source>
        <dbReference type="PROSITE-ProRule" id="PRU00169"/>
    </source>
</evidence>
<gene>
    <name evidence="4" type="ORF">J2S59_001582</name>
</gene>